<evidence type="ECO:0000256" key="2">
    <source>
        <dbReference type="SAM" id="MobiDB-lite"/>
    </source>
</evidence>
<dbReference type="GO" id="GO:0005737">
    <property type="term" value="C:cytoplasm"/>
    <property type="evidence" value="ECO:0007669"/>
    <property type="project" value="TreeGrafter"/>
</dbReference>
<evidence type="ECO:0000256" key="1">
    <source>
        <dbReference type="ARBA" id="ARBA00007665"/>
    </source>
</evidence>
<dbReference type="PANTHER" id="PTHR16301:SF20">
    <property type="entry name" value="IMPACT FAMILY MEMBER YIGZ"/>
    <property type="match status" value="1"/>
</dbReference>
<dbReference type="OrthoDB" id="9813771at2"/>
<gene>
    <name evidence="5" type="ORF">CWC39_08460</name>
</gene>
<evidence type="ECO:0000259" key="4">
    <source>
        <dbReference type="Pfam" id="PF09186"/>
    </source>
</evidence>
<dbReference type="InterPro" id="IPR036956">
    <property type="entry name" value="Impact_N_sf"/>
</dbReference>
<evidence type="ECO:0000259" key="3">
    <source>
        <dbReference type="Pfam" id="PF01205"/>
    </source>
</evidence>
<organism evidence="5 6">
    <name type="scientific">Corynebacterium heidelbergense</name>
    <dbReference type="NCBI Taxonomy" id="2055947"/>
    <lineage>
        <taxon>Bacteria</taxon>
        <taxon>Bacillati</taxon>
        <taxon>Actinomycetota</taxon>
        <taxon>Actinomycetes</taxon>
        <taxon>Mycobacteriales</taxon>
        <taxon>Corynebacteriaceae</taxon>
        <taxon>Corynebacterium</taxon>
    </lineage>
</organism>
<dbReference type="GO" id="GO:0006446">
    <property type="term" value="P:regulation of translational initiation"/>
    <property type="evidence" value="ECO:0007669"/>
    <property type="project" value="TreeGrafter"/>
</dbReference>
<feature type="region of interest" description="Disordered" evidence="2">
    <location>
        <begin position="1"/>
        <end position="23"/>
    </location>
</feature>
<evidence type="ECO:0000313" key="5">
    <source>
        <dbReference type="EMBL" id="RAV33441.1"/>
    </source>
</evidence>
<dbReference type="Proteomes" id="UP000251047">
    <property type="component" value="Unassembled WGS sequence"/>
</dbReference>
<name>A0A364V9Z1_9CORY</name>
<dbReference type="Pfam" id="PF09186">
    <property type="entry name" value="DUF1949"/>
    <property type="match status" value="1"/>
</dbReference>
<comment type="similarity">
    <text evidence="1">Belongs to the IMPACT family.</text>
</comment>
<evidence type="ECO:0000313" key="6">
    <source>
        <dbReference type="Proteomes" id="UP000251047"/>
    </source>
</evidence>
<protein>
    <submittedName>
        <fullName evidence="5">YigZ family protein</fullName>
    </submittedName>
</protein>
<dbReference type="InterPro" id="IPR015269">
    <property type="entry name" value="UPF0029_Impact_C"/>
</dbReference>
<comment type="caution">
    <text evidence="5">The sequence shown here is derived from an EMBL/GenBank/DDBJ whole genome shotgun (WGS) entry which is preliminary data.</text>
</comment>
<dbReference type="InterPro" id="IPR020568">
    <property type="entry name" value="Ribosomal_Su5_D2-typ_SF"/>
</dbReference>
<dbReference type="SUPFAM" id="SSF54211">
    <property type="entry name" value="Ribosomal protein S5 domain 2-like"/>
    <property type="match status" value="1"/>
</dbReference>
<dbReference type="Gene3D" id="3.30.230.30">
    <property type="entry name" value="Impact, N-terminal domain"/>
    <property type="match status" value="1"/>
</dbReference>
<dbReference type="AlphaFoldDB" id="A0A364V9Z1"/>
<dbReference type="InterPro" id="IPR001498">
    <property type="entry name" value="Impact_N"/>
</dbReference>
<dbReference type="PANTHER" id="PTHR16301">
    <property type="entry name" value="IMPACT-RELATED"/>
    <property type="match status" value="1"/>
</dbReference>
<feature type="domain" description="Impact N-terminal" evidence="3">
    <location>
        <begin position="36"/>
        <end position="141"/>
    </location>
</feature>
<dbReference type="InterPro" id="IPR023582">
    <property type="entry name" value="Impact"/>
</dbReference>
<dbReference type="RefSeq" id="WP_112770046.1">
    <property type="nucleotide sequence ID" value="NZ_CP063191.1"/>
</dbReference>
<reference evidence="5 6" key="1">
    <citation type="journal article" date="2018" name="Syst. Appl. Microbiol.">
        <title>Corynebacterium heidelbergense sp. nov., isolated from the preen glands of Egyptian geese (Alopochen aegyptiacus).</title>
        <authorList>
            <person name="Braun M.S."/>
            <person name="Wang E."/>
            <person name="Zimmermann S."/>
            <person name="Wink M."/>
        </authorList>
    </citation>
    <scope>NUCLEOTIDE SEQUENCE [LARGE SCALE GENOMIC DNA]</scope>
    <source>
        <strain evidence="5 6">DSM 104638</strain>
    </source>
</reference>
<proteinExistence type="inferred from homology"/>
<dbReference type="EMBL" id="PHQP01000074">
    <property type="protein sequence ID" value="RAV33441.1"/>
    <property type="molecule type" value="Genomic_DNA"/>
</dbReference>
<dbReference type="Pfam" id="PF01205">
    <property type="entry name" value="Impact_N"/>
    <property type="match status" value="1"/>
</dbReference>
<feature type="domain" description="UPF0029" evidence="4">
    <location>
        <begin position="158"/>
        <end position="195"/>
    </location>
</feature>
<sequence>MPASTPQTDPTGQHLTPGESYLRPADGQWEATIEVRRSTFIAIARRVTSEQEARALVEEVRKAYPDARHHCSAFILHTPGAQPVARSSDDGEPAGTAGQPMLDMLRGLQDVAVVVVRYFGGVLLGTGGLVRAYSDAAREVLRLVDVVRRQPERLFHFRLDHAEAGRVEAELRSAGEAGVRVVDVEYGRDVKFTVAGPGVPELVARLSGGRVSADAAGMAWVEVPVSRGALNS</sequence>
<accession>A0A364V9Z1</accession>
<feature type="compositionally biased region" description="Polar residues" evidence="2">
    <location>
        <begin position="1"/>
        <end position="14"/>
    </location>
</feature>